<evidence type="ECO:0000313" key="2">
    <source>
        <dbReference type="EMBL" id="QQZ60520.1"/>
    </source>
</evidence>
<evidence type="ECO:0000313" key="3">
    <source>
        <dbReference type="Proteomes" id="UP000595841"/>
    </source>
</evidence>
<feature type="domain" description="Winged helix" evidence="1">
    <location>
        <begin position="48"/>
        <end position="218"/>
    </location>
</feature>
<dbReference type="InterPro" id="IPR054472">
    <property type="entry name" value="WHD"/>
</dbReference>
<dbReference type="EMBL" id="CP068595">
    <property type="protein sequence ID" value="QQZ60520.1"/>
    <property type="molecule type" value="Genomic_DNA"/>
</dbReference>
<dbReference type="AlphaFoldDB" id="A0A974SDN9"/>
<organism evidence="2 3">
    <name type="scientific">Paenibacillus sonchi</name>
    <dbReference type="NCBI Taxonomy" id="373687"/>
    <lineage>
        <taxon>Bacteria</taxon>
        <taxon>Bacillati</taxon>
        <taxon>Bacillota</taxon>
        <taxon>Bacilli</taxon>
        <taxon>Bacillales</taxon>
        <taxon>Paenibacillaceae</taxon>
        <taxon>Paenibacillus</taxon>
        <taxon>Paenibacillus sonchi group</taxon>
    </lineage>
</organism>
<reference evidence="2 3" key="1">
    <citation type="submission" date="2021-01" db="EMBL/GenBank/DDBJ databases">
        <title>Whole genome sequence of Paenibacillus sonchi LMG 24727 for comparative genomics.</title>
        <authorList>
            <person name="Lee G."/>
            <person name="Kim M.-J."/>
            <person name="Lim K."/>
            <person name="Shin J.-H."/>
        </authorList>
    </citation>
    <scope>NUCLEOTIDE SEQUENCE [LARGE SCALE GENOMIC DNA]</scope>
    <source>
        <strain evidence="2 3">LMG 24727</strain>
    </source>
</reference>
<dbReference type="KEGG" id="pson:JI735_29185"/>
<protein>
    <recommendedName>
        <fullName evidence="1">Winged helix domain-containing protein</fullName>
    </recommendedName>
</protein>
<accession>A0A974SDN9</accession>
<dbReference type="RefSeq" id="WP_202676688.1">
    <property type="nucleotide sequence ID" value="NZ_CP068595.1"/>
</dbReference>
<keyword evidence="3" id="KW-1185">Reference proteome</keyword>
<dbReference type="Proteomes" id="UP000595841">
    <property type="component" value="Chromosome"/>
</dbReference>
<sequence>MKFKKLARTFRQETPEAGCAEREAAPVLDPAPAHTLVLDASPGQESCEPAQPYTSNHEHLAEELQRLDLRLKLSMLEAGQLDSELALMNGEIRSLLDAQSADEDDGNLLTVKLSMLEQRIAARLEASSGQEVQLMLPQVASSLNLSGLEVSILVACLAPELDRKYARIYAFLQNDMSDQRPTAGFVLGLFTGSAEERLAARLLFDANAPLMKLLLERRGNTATAAYR</sequence>
<proteinExistence type="predicted"/>
<dbReference type="Pfam" id="PF22977">
    <property type="entry name" value="WHD"/>
    <property type="match status" value="1"/>
</dbReference>
<gene>
    <name evidence="2" type="ORF">JI735_29185</name>
</gene>
<evidence type="ECO:0000259" key="1">
    <source>
        <dbReference type="Pfam" id="PF22977"/>
    </source>
</evidence>
<name>A0A974SDN9_9BACL</name>